<proteinExistence type="predicted"/>
<sequence>MKLNFNHKSAGAWLTLSGAIIAAITGVLSALGVNIDNNTVASVSGVISAVISALTAFGILTAPTDKKEEDEHE</sequence>
<keyword evidence="3" id="KW-1185">Reference proteome</keyword>
<dbReference type="AlphaFoldDB" id="A0A0R2LI37"/>
<dbReference type="Pfam" id="PF04531">
    <property type="entry name" value="Phage_holin_1"/>
    <property type="match status" value="1"/>
</dbReference>
<evidence type="ECO:0000256" key="1">
    <source>
        <dbReference type="SAM" id="Phobius"/>
    </source>
</evidence>
<dbReference type="STRING" id="449659.IV66_GL001529"/>
<keyword evidence="1" id="KW-0812">Transmembrane</keyword>
<evidence type="ECO:0008006" key="4">
    <source>
        <dbReference type="Google" id="ProtNLM"/>
    </source>
</evidence>
<feature type="transmembrane region" description="Helical" evidence="1">
    <location>
        <begin position="12"/>
        <end position="33"/>
    </location>
</feature>
<evidence type="ECO:0000313" key="3">
    <source>
        <dbReference type="Proteomes" id="UP000051886"/>
    </source>
</evidence>
<evidence type="ECO:0000313" key="2">
    <source>
        <dbReference type="EMBL" id="KRN99525.1"/>
    </source>
</evidence>
<gene>
    <name evidence="2" type="ORF">IV66_GL001529</name>
</gene>
<keyword evidence="1" id="KW-1133">Transmembrane helix</keyword>
<reference evidence="2 3" key="1">
    <citation type="journal article" date="2015" name="Genome Announc.">
        <title>Expanding the biotechnology potential of lactobacilli through comparative genomics of 213 strains and associated genera.</title>
        <authorList>
            <person name="Sun Z."/>
            <person name="Harris H.M."/>
            <person name="McCann A."/>
            <person name="Guo C."/>
            <person name="Argimon S."/>
            <person name="Zhang W."/>
            <person name="Yang X."/>
            <person name="Jeffery I.B."/>
            <person name="Cooney J.C."/>
            <person name="Kagawa T.F."/>
            <person name="Liu W."/>
            <person name="Song Y."/>
            <person name="Salvetti E."/>
            <person name="Wrobel A."/>
            <person name="Rasinkangas P."/>
            <person name="Parkhill J."/>
            <person name="Rea M.C."/>
            <person name="O'Sullivan O."/>
            <person name="Ritari J."/>
            <person name="Douillard F.P."/>
            <person name="Paul Ross R."/>
            <person name="Yang R."/>
            <person name="Briner A.E."/>
            <person name="Felis G.E."/>
            <person name="de Vos W.M."/>
            <person name="Barrangou R."/>
            <person name="Klaenhammer T.R."/>
            <person name="Caufield P.W."/>
            <person name="Cui Y."/>
            <person name="Zhang H."/>
            <person name="O'Toole P.W."/>
        </authorList>
    </citation>
    <scope>NUCLEOTIDE SEQUENCE [LARGE SCALE GENOMIC DNA]</scope>
    <source>
        <strain evidence="2 3">NBRC 103219</strain>
    </source>
</reference>
<keyword evidence="1" id="KW-0472">Membrane</keyword>
<dbReference type="InterPro" id="IPR006485">
    <property type="entry name" value="Phage-like_holin"/>
</dbReference>
<protein>
    <recommendedName>
        <fullName evidence="4">Holin</fullName>
    </recommendedName>
</protein>
<dbReference type="PATRIC" id="fig|449659.4.peg.1555"/>
<dbReference type="Proteomes" id="UP000051886">
    <property type="component" value="Unassembled WGS sequence"/>
</dbReference>
<dbReference type="OrthoDB" id="2327267at2"/>
<name>A0A0R2LI37_9LACO</name>
<comment type="caution">
    <text evidence="2">The sequence shown here is derived from an EMBL/GenBank/DDBJ whole genome shotgun (WGS) entry which is preliminary data.</text>
</comment>
<dbReference type="EMBL" id="JQCN01000031">
    <property type="protein sequence ID" value="KRN99525.1"/>
    <property type="molecule type" value="Genomic_DNA"/>
</dbReference>
<accession>A0A0R2LI37</accession>
<feature type="transmembrane region" description="Helical" evidence="1">
    <location>
        <begin position="39"/>
        <end position="60"/>
    </location>
</feature>
<organism evidence="2 3">
    <name type="scientific">Ligilactobacillus pobuzihii</name>
    <dbReference type="NCBI Taxonomy" id="449659"/>
    <lineage>
        <taxon>Bacteria</taxon>
        <taxon>Bacillati</taxon>
        <taxon>Bacillota</taxon>
        <taxon>Bacilli</taxon>
        <taxon>Lactobacillales</taxon>
        <taxon>Lactobacillaceae</taxon>
        <taxon>Ligilactobacillus</taxon>
    </lineage>
</organism>
<dbReference type="RefSeq" id="WP_017868770.1">
    <property type="nucleotide sequence ID" value="NZ_BJYB01000024.1"/>
</dbReference>